<organism evidence="3 4">
    <name type="scientific">Prosthecochloris vibrioformis</name>
    <name type="common">Chlorobium vibrioforme</name>
    <dbReference type="NCBI Taxonomy" id="1098"/>
    <lineage>
        <taxon>Bacteria</taxon>
        <taxon>Pseudomonadati</taxon>
        <taxon>Chlorobiota</taxon>
        <taxon>Chlorobiia</taxon>
        <taxon>Chlorobiales</taxon>
        <taxon>Chlorobiaceae</taxon>
        <taxon>Prosthecochloris</taxon>
    </lineage>
</organism>
<feature type="domain" description="DUF4325" evidence="2">
    <location>
        <begin position="279"/>
        <end position="333"/>
    </location>
</feature>
<evidence type="ECO:0000313" key="3">
    <source>
        <dbReference type="EMBL" id="TNJ36847.1"/>
    </source>
</evidence>
<gene>
    <name evidence="3" type="ORF">FGF68_04500</name>
</gene>
<evidence type="ECO:0000313" key="4">
    <source>
        <dbReference type="Proteomes" id="UP000309544"/>
    </source>
</evidence>
<dbReference type="Pfam" id="PF14213">
    <property type="entry name" value="DUF4325"/>
    <property type="match status" value="1"/>
</dbReference>
<dbReference type="InterPro" id="IPR003594">
    <property type="entry name" value="HATPase_dom"/>
</dbReference>
<dbReference type="InterPro" id="IPR011991">
    <property type="entry name" value="ArsR-like_HTH"/>
</dbReference>
<dbReference type="InterPro" id="IPR025474">
    <property type="entry name" value="DUF4325"/>
</dbReference>
<dbReference type="CDD" id="cd00090">
    <property type="entry name" value="HTH_ARSR"/>
    <property type="match status" value="1"/>
</dbReference>
<dbReference type="Gene3D" id="3.30.565.10">
    <property type="entry name" value="Histidine kinase-like ATPase, C-terminal domain"/>
    <property type="match status" value="1"/>
</dbReference>
<keyword evidence="4" id="KW-1185">Reference proteome</keyword>
<name>A0A5C4S181_PROVB</name>
<comment type="caution">
    <text evidence="3">The sequence shown here is derived from an EMBL/GenBank/DDBJ whole genome shotgun (WGS) entry which is preliminary data.</text>
</comment>
<reference evidence="3 4" key="1">
    <citation type="submission" date="2019-05" db="EMBL/GenBank/DDBJ databases">
        <title>Draft Whole-Genome sequence of the green sulfur bacterium Prosthecochloris vibrioformis DSM 260.</title>
        <authorList>
            <person name="Meyer T.E."/>
            <person name="Kyndt J.A."/>
        </authorList>
    </citation>
    <scope>NUCLEOTIDE SEQUENCE [LARGE SCALE GENOMIC DNA]</scope>
    <source>
        <strain evidence="3 4">DSM 260</strain>
    </source>
</reference>
<evidence type="ECO:0000259" key="2">
    <source>
        <dbReference type="Pfam" id="PF14213"/>
    </source>
</evidence>
<dbReference type="EMBL" id="VDCI01000003">
    <property type="protein sequence ID" value="TNJ36847.1"/>
    <property type="molecule type" value="Genomic_DNA"/>
</dbReference>
<dbReference type="InterPro" id="IPR036890">
    <property type="entry name" value="HATPase_C_sf"/>
</dbReference>
<dbReference type="SUPFAM" id="SSF46785">
    <property type="entry name" value="Winged helix' DNA-binding domain"/>
    <property type="match status" value="1"/>
</dbReference>
<dbReference type="InterPro" id="IPR036388">
    <property type="entry name" value="WH-like_DNA-bd_sf"/>
</dbReference>
<dbReference type="Gene3D" id="1.10.10.10">
    <property type="entry name" value="Winged helix-like DNA-binding domain superfamily/Winged helix DNA-binding domain"/>
    <property type="match status" value="1"/>
</dbReference>
<dbReference type="AlphaFoldDB" id="A0A5C4S181"/>
<proteinExistence type="predicted"/>
<evidence type="ECO:0000259" key="1">
    <source>
        <dbReference type="Pfam" id="PF13581"/>
    </source>
</evidence>
<dbReference type="GO" id="GO:0006355">
    <property type="term" value="P:regulation of DNA-templated transcription"/>
    <property type="evidence" value="ECO:0007669"/>
    <property type="project" value="UniProtKB-ARBA"/>
</dbReference>
<dbReference type="RefSeq" id="WP_068867344.1">
    <property type="nucleotide sequence ID" value="NZ_VDCI01000003.1"/>
</dbReference>
<dbReference type="InterPro" id="IPR036390">
    <property type="entry name" value="WH_DNA-bd_sf"/>
</dbReference>
<dbReference type="Proteomes" id="UP000309544">
    <property type="component" value="Unassembled WGS sequence"/>
</dbReference>
<dbReference type="Pfam" id="PF13581">
    <property type="entry name" value="HATPase_c_2"/>
    <property type="match status" value="1"/>
</dbReference>
<accession>A0A5C4S181</accession>
<feature type="domain" description="Histidine kinase/HSP90-like ATPase" evidence="1">
    <location>
        <begin position="97"/>
        <end position="199"/>
    </location>
</feature>
<protein>
    <submittedName>
        <fullName evidence="3">DUF4325 domain-containing protein</fullName>
    </submittedName>
</protein>
<dbReference type="SUPFAM" id="SSF55874">
    <property type="entry name" value="ATPase domain of HSP90 chaperone/DNA topoisomerase II/histidine kinase"/>
    <property type="match status" value="1"/>
</dbReference>
<sequence length="345" mass="39232">MNKKERGERIRRQILLDVGNHASDLTKHIAHKFGITSQAVNHHVQRLERGGWLLSEGRGKGKRYFPGDLRRFEATISLDGDVSEDVLWRESFSHVFEGLSQRVFDICQYAFTEMVNNAIDHSGGEHVTVSVIRDKMFVHIVVVDDGEGIFRKIKRMCGLPDERQALLELSKGKLTTDPEHHTGEGIFFTSRLCDVFEIVSTGVKFCHDDGRPYDFIFATGLAAEDVGTMVSMCIRRDTDRAIQSVFDEFAGPDEYQFTKTVVPVRLAQYEHEKLVSRSQAKRLLLRIDRFKHVIFDFDGVKAIGQAFADEIFRVYAREHPDIALLPVHMAPDVAKMVKRALGQAQ</sequence>